<proteinExistence type="predicted"/>
<feature type="transmembrane region" description="Helical" evidence="1">
    <location>
        <begin position="347"/>
        <end position="370"/>
    </location>
</feature>
<feature type="transmembrane region" description="Helical" evidence="1">
    <location>
        <begin position="49"/>
        <end position="68"/>
    </location>
</feature>
<gene>
    <name evidence="2" type="ORF">SKC38_02760</name>
</gene>
<feature type="transmembrane region" description="Helical" evidence="1">
    <location>
        <begin position="238"/>
        <end position="259"/>
    </location>
</feature>
<reference evidence="2 3" key="1">
    <citation type="submission" date="2024-03" db="EMBL/GenBank/DDBJ databases">
        <title>Aquirufa genome sequencing.</title>
        <authorList>
            <person name="Pitt A."/>
            <person name="Hahn M.W."/>
        </authorList>
    </citation>
    <scope>NUCLEOTIDE SEQUENCE [LARGE SCALE GENOMIC DNA]</scope>
    <source>
        <strain evidence="2 3">PLAD-142S6K</strain>
    </source>
</reference>
<name>A0ABW6CW40_9BACT</name>
<evidence type="ECO:0000313" key="2">
    <source>
        <dbReference type="EMBL" id="MFD3275143.1"/>
    </source>
</evidence>
<feature type="transmembrane region" description="Helical" evidence="1">
    <location>
        <begin position="313"/>
        <end position="335"/>
    </location>
</feature>
<feature type="transmembrane region" description="Helical" evidence="1">
    <location>
        <begin position="382"/>
        <end position="400"/>
    </location>
</feature>
<protein>
    <recommendedName>
        <fullName evidence="4">Cytochrome C oxidase subunit I</fullName>
    </recommendedName>
</protein>
<evidence type="ECO:0008006" key="4">
    <source>
        <dbReference type="Google" id="ProtNLM"/>
    </source>
</evidence>
<feature type="transmembrane region" description="Helical" evidence="1">
    <location>
        <begin position="7"/>
        <end position="29"/>
    </location>
</feature>
<feature type="transmembrane region" description="Helical" evidence="1">
    <location>
        <begin position="80"/>
        <end position="100"/>
    </location>
</feature>
<dbReference type="Proteomes" id="UP001598114">
    <property type="component" value="Unassembled WGS sequence"/>
</dbReference>
<keyword evidence="1" id="KW-0812">Transmembrane</keyword>
<organism evidence="2 3">
    <name type="scientific">Aquirufa echingensis</name>
    <dbReference type="NCBI Taxonomy" id="3096516"/>
    <lineage>
        <taxon>Bacteria</taxon>
        <taxon>Pseudomonadati</taxon>
        <taxon>Bacteroidota</taxon>
        <taxon>Cytophagia</taxon>
        <taxon>Cytophagales</taxon>
        <taxon>Flectobacillaceae</taxon>
        <taxon>Aquirufa</taxon>
    </lineage>
</organism>
<feature type="transmembrane region" description="Helical" evidence="1">
    <location>
        <begin position="140"/>
        <end position="163"/>
    </location>
</feature>
<dbReference type="RefSeq" id="WP_377974886.1">
    <property type="nucleotide sequence ID" value="NZ_JBBKYA010000002.1"/>
</dbReference>
<comment type="caution">
    <text evidence="2">The sequence shown here is derived from an EMBL/GenBank/DDBJ whole genome shotgun (WGS) entry which is preliminary data.</text>
</comment>
<keyword evidence="1" id="KW-0472">Membrane</keyword>
<accession>A0ABW6CW40</accession>
<evidence type="ECO:0000256" key="1">
    <source>
        <dbReference type="SAM" id="Phobius"/>
    </source>
</evidence>
<sequence>MKGKGANFWLQIALFNLVVVAMLGVILRYKIAFSFPQIHQKHLLHGHSHFAFSAWVGQMIMTLLAYNLKDRNQGKSPFEFTSLLAWNTITAFMMLFAFVYQGYGPISIFFSTLSTAINFLFCFRVWLYMRRNSASSLGDYYIKASIIFNVLSSLGTIFLAYLMSNKINHPEKYLASVYYYLHFQYNGYFIFSCLGLFTYLLDQIGIQITHSKRIFWLFLGSLAPAYLLSIMWAKLPLFVYVILVLAAVIQFLAWFYWLYQVTKVRSQIKQGIPAMVSFLWILVALAASLKFSLQLLSIIPSLSEYAFGFRPVVIAYLHLVLLGVVSLFLLGFALWKEYIHFNGMLKLALGLFIGGIFFNEFILMLQGMSFLNLVQIPFSNEILFGIAIMMFLGALGIFLSQRMKHYFINN</sequence>
<keyword evidence="3" id="KW-1185">Reference proteome</keyword>
<feature type="transmembrane region" description="Helical" evidence="1">
    <location>
        <begin position="214"/>
        <end position="232"/>
    </location>
</feature>
<feature type="transmembrane region" description="Helical" evidence="1">
    <location>
        <begin position="183"/>
        <end position="202"/>
    </location>
</feature>
<evidence type="ECO:0000313" key="3">
    <source>
        <dbReference type="Proteomes" id="UP001598114"/>
    </source>
</evidence>
<feature type="transmembrane region" description="Helical" evidence="1">
    <location>
        <begin position="271"/>
        <end position="293"/>
    </location>
</feature>
<keyword evidence="1" id="KW-1133">Transmembrane helix</keyword>
<feature type="transmembrane region" description="Helical" evidence="1">
    <location>
        <begin position="106"/>
        <end position="128"/>
    </location>
</feature>
<dbReference type="EMBL" id="JBBKYA010000002">
    <property type="protein sequence ID" value="MFD3275143.1"/>
    <property type="molecule type" value="Genomic_DNA"/>
</dbReference>